<evidence type="ECO:0000313" key="3">
    <source>
        <dbReference type="EMBL" id="KAK9701704.1"/>
    </source>
</evidence>
<comment type="caution">
    <text evidence="3">The sequence shown here is derived from an EMBL/GenBank/DDBJ whole genome shotgun (WGS) entry which is preliminary data.</text>
</comment>
<evidence type="ECO:0000256" key="1">
    <source>
        <dbReference type="ARBA" id="ARBA00022729"/>
    </source>
</evidence>
<keyword evidence="1" id="KW-0732">Signal</keyword>
<organism evidence="3 4">
    <name type="scientific">Popillia japonica</name>
    <name type="common">Japanese beetle</name>
    <dbReference type="NCBI Taxonomy" id="7064"/>
    <lineage>
        <taxon>Eukaryota</taxon>
        <taxon>Metazoa</taxon>
        <taxon>Ecdysozoa</taxon>
        <taxon>Arthropoda</taxon>
        <taxon>Hexapoda</taxon>
        <taxon>Insecta</taxon>
        <taxon>Pterygota</taxon>
        <taxon>Neoptera</taxon>
        <taxon>Endopterygota</taxon>
        <taxon>Coleoptera</taxon>
        <taxon>Polyphaga</taxon>
        <taxon>Scarabaeiformia</taxon>
        <taxon>Scarabaeidae</taxon>
        <taxon>Rutelinae</taxon>
        <taxon>Popillia</taxon>
    </lineage>
</organism>
<keyword evidence="4" id="KW-1185">Reference proteome</keyword>
<name>A0AAW1JDW3_POPJA</name>
<keyword evidence="2" id="KW-0812">Transmembrane</keyword>
<sequence>MLLRTIYLVSVLAIICFQFSLEVLLFSQFETCEDPLIKFKATFKTINDKYQIFNATYTAPIPNGENLRAKFLAKVQVGSIWAPLFMLEEERGMCALAEKHIGPVFNELLRSAAMMPTCPIPKGTHIWRNYKPSMEQMRLQLPSGKVRINIKGIEKSSGKLAFCLDTIVVNK</sequence>
<protein>
    <recommendedName>
        <fullName evidence="5">MD-2-related lipid-recognition domain-containing protein</fullName>
    </recommendedName>
</protein>
<dbReference type="Gene3D" id="2.70.220.10">
    <property type="entry name" value="Ganglioside GM2 activator"/>
    <property type="match status" value="1"/>
</dbReference>
<evidence type="ECO:0000256" key="2">
    <source>
        <dbReference type="SAM" id="Phobius"/>
    </source>
</evidence>
<proteinExistence type="predicted"/>
<dbReference type="Proteomes" id="UP001458880">
    <property type="component" value="Unassembled WGS sequence"/>
</dbReference>
<feature type="transmembrane region" description="Helical" evidence="2">
    <location>
        <begin position="6"/>
        <end position="26"/>
    </location>
</feature>
<reference evidence="3 4" key="1">
    <citation type="journal article" date="2024" name="BMC Genomics">
        <title>De novo assembly and annotation of Popillia japonica's genome with initial clues to its potential as an invasive pest.</title>
        <authorList>
            <person name="Cucini C."/>
            <person name="Boschi S."/>
            <person name="Funari R."/>
            <person name="Cardaioli E."/>
            <person name="Iannotti N."/>
            <person name="Marturano G."/>
            <person name="Paoli F."/>
            <person name="Bruttini M."/>
            <person name="Carapelli A."/>
            <person name="Frati F."/>
            <person name="Nardi F."/>
        </authorList>
    </citation>
    <scope>NUCLEOTIDE SEQUENCE [LARGE SCALE GENOMIC DNA]</scope>
    <source>
        <strain evidence="3">DMR45628</strain>
    </source>
</reference>
<dbReference type="EMBL" id="JASPKY010000409">
    <property type="protein sequence ID" value="KAK9701704.1"/>
    <property type="molecule type" value="Genomic_DNA"/>
</dbReference>
<keyword evidence="2" id="KW-1133">Transmembrane helix</keyword>
<evidence type="ECO:0000313" key="4">
    <source>
        <dbReference type="Proteomes" id="UP001458880"/>
    </source>
</evidence>
<dbReference type="InterPro" id="IPR036846">
    <property type="entry name" value="GM2-AP_sf"/>
</dbReference>
<gene>
    <name evidence="3" type="ORF">QE152_g30428</name>
</gene>
<evidence type="ECO:0008006" key="5">
    <source>
        <dbReference type="Google" id="ProtNLM"/>
    </source>
</evidence>
<dbReference type="AlphaFoldDB" id="A0AAW1JDW3"/>
<accession>A0AAW1JDW3</accession>
<keyword evidence="2" id="KW-0472">Membrane</keyword>